<comment type="similarity">
    <text evidence="1">Belongs to the folylpolyglutamate synthase family.</text>
</comment>
<evidence type="ECO:0000259" key="7">
    <source>
        <dbReference type="Pfam" id="PF08245"/>
    </source>
</evidence>
<dbReference type="GO" id="GO:0005524">
    <property type="term" value="F:ATP binding"/>
    <property type="evidence" value="ECO:0007669"/>
    <property type="project" value="UniProtKB-KW"/>
</dbReference>
<evidence type="ECO:0000313" key="9">
    <source>
        <dbReference type="Proteomes" id="UP000470082"/>
    </source>
</evidence>
<dbReference type="PANTHER" id="PTHR11136">
    <property type="entry name" value="FOLYLPOLYGLUTAMATE SYNTHASE-RELATED"/>
    <property type="match status" value="1"/>
</dbReference>
<dbReference type="Gene3D" id="3.90.190.20">
    <property type="entry name" value="Mur ligase, C-terminal domain"/>
    <property type="match status" value="1"/>
</dbReference>
<comment type="caution">
    <text evidence="8">The sequence shown here is derived from an EMBL/GenBank/DDBJ whole genome shotgun (WGS) entry which is preliminary data.</text>
</comment>
<evidence type="ECO:0000313" key="8">
    <source>
        <dbReference type="EMBL" id="MSS01586.1"/>
    </source>
</evidence>
<dbReference type="InterPro" id="IPR036565">
    <property type="entry name" value="Mur-like_cat_sf"/>
</dbReference>
<dbReference type="InterPro" id="IPR013221">
    <property type="entry name" value="Mur_ligase_cen"/>
</dbReference>
<dbReference type="Proteomes" id="UP000470082">
    <property type="component" value="Unassembled WGS sequence"/>
</dbReference>
<dbReference type="PIRSF" id="PIRSF001563">
    <property type="entry name" value="Folylpolyglu_synth"/>
    <property type="match status" value="1"/>
</dbReference>
<protein>
    <submittedName>
        <fullName evidence="8">Folylpolyglutamate synthase/dihydrofolate synthase</fullName>
    </submittedName>
</protein>
<dbReference type="GO" id="GO:0004326">
    <property type="term" value="F:tetrahydrofolylpolyglutamate synthase activity"/>
    <property type="evidence" value="ECO:0007669"/>
    <property type="project" value="InterPro"/>
</dbReference>
<evidence type="ECO:0000256" key="1">
    <source>
        <dbReference type="ARBA" id="ARBA00008276"/>
    </source>
</evidence>
<proteinExistence type="inferred from homology"/>
<dbReference type="AlphaFoldDB" id="A0A7X2N359"/>
<dbReference type="InterPro" id="IPR036615">
    <property type="entry name" value="Mur_ligase_C_dom_sf"/>
</dbReference>
<accession>A0A7X2N359</accession>
<evidence type="ECO:0000256" key="4">
    <source>
        <dbReference type="ARBA" id="ARBA00022741"/>
    </source>
</evidence>
<keyword evidence="6" id="KW-0460">Magnesium</keyword>
<keyword evidence="4" id="KW-0547">Nucleotide-binding</keyword>
<dbReference type="SUPFAM" id="SSF53623">
    <property type="entry name" value="MurD-like peptide ligases, catalytic domain"/>
    <property type="match status" value="1"/>
</dbReference>
<dbReference type="NCBIfam" id="TIGR01499">
    <property type="entry name" value="folC"/>
    <property type="match status" value="1"/>
</dbReference>
<dbReference type="GO" id="GO:0008841">
    <property type="term" value="F:dihydrofolate synthase activity"/>
    <property type="evidence" value="ECO:0007669"/>
    <property type="project" value="TreeGrafter"/>
</dbReference>
<dbReference type="InterPro" id="IPR001645">
    <property type="entry name" value="Folylpolyglutamate_synth"/>
</dbReference>
<keyword evidence="5" id="KW-0067">ATP-binding</keyword>
<evidence type="ECO:0000256" key="3">
    <source>
        <dbReference type="ARBA" id="ARBA00022723"/>
    </source>
</evidence>
<dbReference type="SUPFAM" id="SSF53244">
    <property type="entry name" value="MurD-like peptide ligases, peptide-binding domain"/>
    <property type="match status" value="1"/>
</dbReference>
<evidence type="ECO:0000256" key="6">
    <source>
        <dbReference type="ARBA" id="ARBA00022842"/>
    </source>
</evidence>
<feature type="domain" description="Mur ligase central" evidence="7">
    <location>
        <begin position="42"/>
        <end position="182"/>
    </location>
</feature>
<dbReference type="Gene3D" id="3.40.1190.10">
    <property type="entry name" value="Mur-like, catalytic domain"/>
    <property type="match status" value="1"/>
</dbReference>
<dbReference type="PROSITE" id="PS01011">
    <property type="entry name" value="FOLYLPOLYGLU_SYNT_1"/>
    <property type="match status" value="1"/>
</dbReference>
<dbReference type="Pfam" id="PF08245">
    <property type="entry name" value="Mur_ligase_M"/>
    <property type="match status" value="1"/>
</dbReference>
<keyword evidence="3" id="KW-0479">Metal-binding</keyword>
<sequence length="390" mass="44776">MNVKEKIEKMEDCRGKNHDLRLFRSWLNEYLPGHRNLSKIQVGGTNGKGSTCQWLASLLENAGYKVGVFTSPHLISHMERIVVNHKSIEENEWEAIYDRYESLFSEKQMTMFEMDLWMALDYFLKQEVDVAIIEVGMGGRLDATTALDYCATLITNVGWDHQQYLGDCIEQIAYEKSGIFKPNVLALTTEKKKNCQTVMENVASVMHPILGFVDFPYEKREGMNAFEWENHTYTTSLPSYQMDNLGLALETCHALGIDLEVEWIQKSIDEFSWLGRFTQLNRPYKVILDGAHNMDGIQALVKSISKWDGDIYFSALSDKDVEEMLKILETLHCPITLVSIDSYRCYPLETLSYPLISKEELIERINHPVTDMLICGSLYFIGEVLEKVDG</sequence>
<reference evidence="8 9" key="1">
    <citation type="submission" date="2019-08" db="EMBL/GenBank/DDBJ databases">
        <title>In-depth cultivation of the pig gut microbiome towards novel bacterial diversity and tailored functional studies.</title>
        <authorList>
            <person name="Wylensek D."/>
            <person name="Hitch T.C.A."/>
            <person name="Clavel T."/>
        </authorList>
    </citation>
    <scope>NUCLEOTIDE SEQUENCE [LARGE SCALE GENOMIC DNA]</scope>
    <source>
        <strain evidence="8 9">LKV-178-WT-2G</strain>
    </source>
</reference>
<organism evidence="8 9">
    <name type="scientific">Floccifex porci</name>
    <dbReference type="NCBI Taxonomy" id="2606629"/>
    <lineage>
        <taxon>Bacteria</taxon>
        <taxon>Bacillati</taxon>
        <taxon>Bacillota</taxon>
        <taxon>Erysipelotrichia</taxon>
        <taxon>Erysipelotrichales</taxon>
        <taxon>Erysipelotrichaceae</taxon>
        <taxon>Floccifex</taxon>
    </lineage>
</organism>
<evidence type="ECO:0000256" key="2">
    <source>
        <dbReference type="ARBA" id="ARBA00022598"/>
    </source>
</evidence>
<evidence type="ECO:0000256" key="5">
    <source>
        <dbReference type="ARBA" id="ARBA00022840"/>
    </source>
</evidence>
<dbReference type="GO" id="GO:0005737">
    <property type="term" value="C:cytoplasm"/>
    <property type="evidence" value="ECO:0007669"/>
    <property type="project" value="TreeGrafter"/>
</dbReference>
<dbReference type="RefSeq" id="WP_154460124.1">
    <property type="nucleotide sequence ID" value="NZ_VUMM01000009.1"/>
</dbReference>
<keyword evidence="2" id="KW-0436">Ligase</keyword>
<dbReference type="GO" id="GO:0046872">
    <property type="term" value="F:metal ion binding"/>
    <property type="evidence" value="ECO:0007669"/>
    <property type="project" value="UniProtKB-KW"/>
</dbReference>
<dbReference type="PANTHER" id="PTHR11136:SF0">
    <property type="entry name" value="DIHYDROFOLATE SYNTHETASE-RELATED"/>
    <property type="match status" value="1"/>
</dbReference>
<dbReference type="InterPro" id="IPR018109">
    <property type="entry name" value="Folylpolyglutamate_synth_CS"/>
</dbReference>
<gene>
    <name evidence="8" type="ORF">FYJ50_05675</name>
</gene>
<keyword evidence="9" id="KW-1185">Reference proteome</keyword>
<name>A0A7X2N359_9FIRM</name>
<dbReference type="EMBL" id="VUMM01000009">
    <property type="protein sequence ID" value="MSS01586.1"/>
    <property type="molecule type" value="Genomic_DNA"/>
</dbReference>